<dbReference type="SUPFAM" id="SSF56399">
    <property type="entry name" value="ADP-ribosylation"/>
    <property type="match status" value="1"/>
</dbReference>
<sequence>MPGKEKPRDGRGRGGQPSREVTVSKAISWLLRHGAEKEGLKLDAHGYLNVADLLAWRKLKSLGVTLDELKHIVADNDKQRFSMISVPTAPVRDTQGVETHNSAGENPALTGDPNFPSSFMIRANQGHSIRVDSSKLLAPITEEDIPPVAVHGTTHAAWPVILSSGGLQRMNRTHIHFARGLPGGSDRVISGMRRDSQVLIYVNVKAALQSGIKWWQSENEVILTEGDEKGCLPLKFFEKVEERQKGLGILWERGNEVQSLPTSLISAGAKEKKKNKGKIQSSTKDQSAKDARDDTQITDVRDV</sequence>
<dbReference type="GeneID" id="28894397"/>
<dbReference type="STRING" id="1328760.A0A165GI95"/>
<comment type="similarity">
    <text evidence="2">Belongs to the KptA/TPT1 family.</text>
</comment>
<dbReference type="AlphaFoldDB" id="A0A165GI95"/>
<evidence type="ECO:0000256" key="3">
    <source>
        <dbReference type="ARBA" id="ARBA00012007"/>
    </source>
</evidence>
<dbReference type="RefSeq" id="XP_018187770.1">
    <property type="nucleotide sequence ID" value="XM_018329260.1"/>
</dbReference>
<dbReference type="Gene3D" id="1.10.10.970">
    <property type="entry name" value="RNA 2'-phosphotransferase, Tpt1/KptA family, N-terminal domain"/>
    <property type="match status" value="1"/>
</dbReference>
<dbReference type="EC" id="2.7.1.160" evidence="3"/>
<dbReference type="EMBL" id="KV407459">
    <property type="protein sequence ID" value="KZF22215.1"/>
    <property type="molecule type" value="Genomic_DNA"/>
</dbReference>
<feature type="compositionally biased region" description="Basic and acidic residues" evidence="7">
    <location>
        <begin position="286"/>
        <end position="303"/>
    </location>
</feature>
<dbReference type="GO" id="GO:0000215">
    <property type="term" value="F:tRNA 2'-phosphotransferase activity"/>
    <property type="evidence" value="ECO:0007669"/>
    <property type="project" value="UniProtKB-EC"/>
</dbReference>
<dbReference type="Pfam" id="PF01885">
    <property type="entry name" value="PTS_2-RNA"/>
    <property type="match status" value="1"/>
</dbReference>
<name>A0A165GI95_XYLHT</name>
<evidence type="ECO:0000256" key="6">
    <source>
        <dbReference type="ARBA" id="ARBA00047949"/>
    </source>
</evidence>
<comment type="catalytic activity">
    <reaction evidence="6">
        <text>2'-phospho-[ligated tRNA] + NAD(+) = mature tRNA + ADP-alpha-D-ribose 1'',2''-cyclic phosphate + nicotinamide</text>
        <dbReference type="Rhea" id="RHEA:23324"/>
        <dbReference type="Rhea" id="RHEA-COMP:11106"/>
        <dbReference type="Rhea" id="RHEA-COMP:11107"/>
        <dbReference type="ChEBI" id="CHEBI:17154"/>
        <dbReference type="ChEBI" id="CHEBI:57540"/>
        <dbReference type="ChEBI" id="CHEBI:76596"/>
        <dbReference type="ChEBI" id="CHEBI:82883"/>
        <dbReference type="ChEBI" id="CHEBI:85027"/>
        <dbReference type="EC" id="2.7.1.160"/>
    </reaction>
</comment>
<dbReference type="InterPro" id="IPR042081">
    <property type="entry name" value="RNA_2'-PTrans_C"/>
</dbReference>
<dbReference type="InterPro" id="IPR002745">
    <property type="entry name" value="Ptrans_KptA/Tpt1"/>
</dbReference>
<keyword evidence="5" id="KW-0520">NAD</keyword>
<dbReference type="OrthoDB" id="419694at2759"/>
<dbReference type="OMA" id="HATWPKI"/>
<organism evidence="8 9">
    <name type="scientific">Xylona heveae (strain CBS 132557 / TC161)</name>
    <dbReference type="NCBI Taxonomy" id="1328760"/>
    <lineage>
        <taxon>Eukaryota</taxon>
        <taxon>Fungi</taxon>
        <taxon>Dikarya</taxon>
        <taxon>Ascomycota</taxon>
        <taxon>Pezizomycotina</taxon>
        <taxon>Xylonomycetes</taxon>
        <taxon>Xylonales</taxon>
        <taxon>Xylonaceae</taxon>
        <taxon>Xylona</taxon>
    </lineage>
</organism>
<evidence type="ECO:0000256" key="5">
    <source>
        <dbReference type="ARBA" id="ARBA00023027"/>
    </source>
</evidence>
<feature type="compositionally biased region" description="Basic and acidic residues" evidence="7">
    <location>
        <begin position="1"/>
        <end position="12"/>
    </location>
</feature>
<keyword evidence="4" id="KW-0808">Transferase</keyword>
<accession>A0A165GI95</accession>
<keyword evidence="9" id="KW-1185">Reference proteome</keyword>
<feature type="region of interest" description="Disordered" evidence="7">
    <location>
        <begin position="264"/>
        <end position="303"/>
    </location>
</feature>
<dbReference type="PANTHER" id="PTHR12684:SF2">
    <property type="entry name" value="TRNA 2'-PHOSPHOTRANSFERASE 1"/>
    <property type="match status" value="1"/>
</dbReference>
<dbReference type="PANTHER" id="PTHR12684">
    <property type="entry name" value="PUTATIVE PHOSPHOTRANSFERASE"/>
    <property type="match status" value="1"/>
</dbReference>
<evidence type="ECO:0000256" key="1">
    <source>
        <dbReference type="ARBA" id="ARBA00003343"/>
    </source>
</evidence>
<comment type="function">
    <text evidence="1">Catalyzes the last step of tRNA splicing, the transfer of the splice junction 2'-phosphate from ligated tRNA to NAD to produce ADP-ribose 1''-2'' cyclic phosphate.</text>
</comment>
<evidence type="ECO:0000256" key="7">
    <source>
        <dbReference type="SAM" id="MobiDB-lite"/>
    </source>
</evidence>
<gene>
    <name evidence="8" type="ORF">L228DRAFT_148639</name>
</gene>
<dbReference type="InParanoid" id="A0A165GI95"/>
<dbReference type="InterPro" id="IPR042080">
    <property type="entry name" value="RNA_2'-PTrans_N"/>
</dbReference>
<feature type="region of interest" description="Disordered" evidence="7">
    <location>
        <begin position="1"/>
        <end position="21"/>
    </location>
</feature>
<dbReference type="Proteomes" id="UP000076632">
    <property type="component" value="Unassembled WGS sequence"/>
</dbReference>
<reference evidence="8 9" key="1">
    <citation type="journal article" date="2016" name="Fungal Biol.">
        <title>The genome of Xylona heveae provides a window into fungal endophytism.</title>
        <authorList>
            <person name="Gazis R."/>
            <person name="Kuo A."/>
            <person name="Riley R."/>
            <person name="LaButti K."/>
            <person name="Lipzen A."/>
            <person name="Lin J."/>
            <person name="Amirebrahimi M."/>
            <person name="Hesse C.N."/>
            <person name="Spatafora J.W."/>
            <person name="Henrissat B."/>
            <person name="Hainaut M."/>
            <person name="Grigoriev I.V."/>
            <person name="Hibbett D.S."/>
        </authorList>
    </citation>
    <scope>NUCLEOTIDE SEQUENCE [LARGE SCALE GENOMIC DNA]</scope>
    <source>
        <strain evidence="8 9">TC161</strain>
    </source>
</reference>
<dbReference type="GO" id="GO:0006388">
    <property type="term" value="P:tRNA splicing, via endonucleolytic cleavage and ligation"/>
    <property type="evidence" value="ECO:0007669"/>
    <property type="project" value="TreeGrafter"/>
</dbReference>
<evidence type="ECO:0000256" key="2">
    <source>
        <dbReference type="ARBA" id="ARBA00009836"/>
    </source>
</evidence>
<evidence type="ECO:0000256" key="4">
    <source>
        <dbReference type="ARBA" id="ARBA00022679"/>
    </source>
</evidence>
<evidence type="ECO:0000313" key="9">
    <source>
        <dbReference type="Proteomes" id="UP000076632"/>
    </source>
</evidence>
<proteinExistence type="inferred from homology"/>
<evidence type="ECO:0000313" key="8">
    <source>
        <dbReference type="EMBL" id="KZF22215.1"/>
    </source>
</evidence>
<dbReference type="Gene3D" id="3.20.170.30">
    <property type="match status" value="1"/>
</dbReference>
<protein>
    <recommendedName>
        <fullName evidence="3">2'-phosphotransferase</fullName>
        <ecNumber evidence="3">2.7.1.160</ecNumber>
    </recommendedName>
</protein>
<dbReference type="FunCoup" id="A0A165GI95">
    <property type="interactions" value="219"/>
</dbReference>